<keyword evidence="4" id="KW-1185">Reference proteome</keyword>
<sequence length="959" mass="99325">MPWPRRIAYGLLATLPLVLVAALWFGPHLTDWNEHRDRLAILAAARLGQPVKLTGPVELALLPQPMLEAGGVTIGGPGNGLSIQARALRLRLDLGALLRFRLEPREVVLVGAEIQLPWPPTSGQPFRPPPWLTELRGRIEDSRIVIGSVALERVTAELAAGAATDALKIDGRFRWRNQDATFQTTLGRPGWDDAAPMDLTVSAANASLSTSGVLLPEGGFEGTLQGGGSDLSALVPGPAGSFRLRGHISAAADLLTASDLMMDIAGSPVRGVTTLRLAPQPRLDVALITGRVALDPWIAALRSAGRPALPFGLDLSAEAASFRGQTLRRLRGAALLEGDRLTLSDVSAVLPGDTEVELSGATTGRLGANGRLEGAIRFRGTALRSTLMALGLDLSATEPTLLRQGEGRMRLVLEESQASIPEFVATLDGARVSGAGLLRFGTRPALGLGLTFDRLDLDGWLPRGSDPLALVLRPGGFDANLRLAAERASWRGVMVEKLSLDGALEAGRLTARRVAGKVAGADIALSGQLAPGTAANTPARLTDGALDIAAPVGKPLLALLPGNWEETAPLAGQPLALRLSASGPLNALALRGGLDMGEARMEANGTLDTLSPRYAGNLTLRHPGAARLMAEATGLPAPAWIGDGSLSLISNVALTPTSGQLESFDLVAGETRLGGQLALATARAARPRLTGRINAEALPLPGPASPGTPLNLAPLSWLDADIVLAATRVLPPRGPVPEQASATLRLNGGILGLDGLQARVNGGRVEGGIRLDSTATPPALSAQFKLGGVGLHSALTGLPIDLSAGQVEGEMDLRTTGHSPEAMVAGLEGSAQLVVQGGVLTGTDLGGALRATEAPTITAAEAALRKALLDGATGFERLEARLRIAAGRMVVEDGTLSIGEQAAATLRGDADLAHGGVNLSLSVPLVNGPPLGLTMTGPLSQPRRVPDLADWLRWRAEQP</sequence>
<feature type="domain" description="AsmA" evidence="2">
    <location>
        <begin position="716"/>
        <end position="890"/>
    </location>
</feature>
<dbReference type="RefSeq" id="WP_187786800.1">
    <property type="nucleotide sequence ID" value="NZ_JACTVA010000065.1"/>
</dbReference>
<evidence type="ECO:0000256" key="1">
    <source>
        <dbReference type="SAM" id="Phobius"/>
    </source>
</evidence>
<protein>
    <submittedName>
        <fullName evidence="3">AsmA family protein</fullName>
    </submittedName>
</protein>
<evidence type="ECO:0000313" key="4">
    <source>
        <dbReference type="Proteomes" id="UP000626026"/>
    </source>
</evidence>
<gene>
    <name evidence="3" type="ORF">IBL26_22730</name>
</gene>
<organism evidence="3 4">
    <name type="scientific">Teichococcus aerophilus</name>
    <dbReference type="NCBI Taxonomy" id="1224513"/>
    <lineage>
        <taxon>Bacteria</taxon>
        <taxon>Pseudomonadati</taxon>
        <taxon>Pseudomonadota</taxon>
        <taxon>Alphaproteobacteria</taxon>
        <taxon>Acetobacterales</taxon>
        <taxon>Roseomonadaceae</taxon>
        <taxon>Roseomonas</taxon>
    </lineage>
</organism>
<dbReference type="PANTHER" id="PTHR30441">
    <property type="entry name" value="DUF748 DOMAIN-CONTAINING PROTEIN"/>
    <property type="match status" value="1"/>
</dbReference>
<dbReference type="PANTHER" id="PTHR30441:SF4">
    <property type="entry name" value="PROTEIN ASMA"/>
    <property type="match status" value="1"/>
</dbReference>
<name>A0ABR7RTF6_9PROT</name>
<evidence type="ECO:0000259" key="2">
    <source>
        <dbReference type="Pfam" id="PF05170"/>
    </source>
</evidence>
<keyword evidence="1" id="KW-0812">Transmembrane</keyword>
<dbReference type="InterPro" id="IPR052894">
    <property type="entry name" value="AsmA-related"/>
</dbReference>
<accession>A0ABR7RTF6</accession>
<reference evidence="3 4" key="1">
    <citation type="journal article" date="2013" name="Int. J. Syst. Evol. Microbiol.">
        <title>Roseomonas aerophila sp. nov., isolated from air.</title>
        <authorList>
            <person name="Kim S.J."/>
            <person name="Weon H.Y."/>
            <person name="Ahn J.H."/>
            <person name="Hong S.B."/>
            <person name="Seok S.J."/>
            <person name="Whang K.S."/>
            <person name="Kwon S.W."/>
        </authorList>
    </citation>
    <scope>NUCLEOTIDE SEQUENCE [LARGE SCALE GENOMIC DNA]</scope>
    <source>
        <strain evidence="3 4">NBRC 108923</strain>
    </source>
</reference>
<feature type="domain" description="AsmA" evidence="2">
    <location>
        <begin position="6"/>
        <end position="116"/>
    </location>
</feature>
<proteinExistence type="predicted"/>
<dbReference type="Proteomes" id="UP000626026">
    <property type="component" value="Unassembled WGS sequence"/>
</dbReference>
<dbReference type="InterPro" id="IPR007844">
    <property type="entry name" value="AsmA"/>
</dbReference>
<dbReference type="Pfam" id="PF05170">
    <property type="entry name" value="AsmA"/>
    <property type="match status" value="2"/>
</dbReference>
<keyword evidence="1" id="KW-1133">Transmembrane helix</keyword>
<evidence type="ECO:0000313" key="3">
    <source>
        <dbReference type="EMBL" id="MBC9209673.1"/>
    </source>
</evidence>
<feature type="transmembrane region" description="Helical" evidence="1">
    <location>
        <begin position="7"/>
        <end position="26"/>
    </location>
</feature>
<comment type="caution">
    <text evidence="3">The sequence shown here is derived from an EMBL/GenBank/DDBJ whole genome shotgun (WGS) entry which is preliminary data.</text>
</comment>
<keyword evidence="1" id="KW-0472">Membrane</keyword>
<dbReference type="EMBL" id="JACTVA010000065">
    <property type="protein sequence ID" value="MBC9209673.1"/>
    <property type="molecule type" value="Genomic_DNA"/>
</dbReference>